<evidence type="ECO:0000313" key="2">
    <source>
        <dbReference type="EMBL" id="CAF4507087.1"/>
    </source>
</evidence>
<dbReference type="EMBL" id="CAJOBC010107120">
    <property type="protein sequence ID" value="CAF4507087.1"/>
    <property type="molecule type" value="Genomic_DNA"/>
</dbReference>
<dbReference type="Proteomes" id="UP000681722">
    <property type="component" value="Unassembled WGS sequence"/>
</dbReference>
<comment type="caution">
    <text evidence="1">The sequence shown here is derived from an EMBL/GenBank/DDBJ whole genome shotgun (WGS) entry which is preliminary data.</text>
</comment>
<gene>
    <name evidence="1" type="ORF">GPM918_LOCUS43589</name>
    <name evidence="2" type="ORF">SRO942_LOCUS45120</name>
</gene>
<evidence type="ECO:0000313" key="1">
    <source>
        <dbReference type="EMBL" id="CAF1618731.1"/>
    </source>
</evidence>
<proteinExistence type="predicted"/>
<reference evidence="1" key="1">
    <citation type="submission" date="2021-02" db="EMBL/GenBank/DDBJ databases">
        <authorList>
            <person name="Nowell W R."/>
        </authorList>
    </citation>
    <scope>NUCLEOTIDE SEQUENCE</scope>
</reference>
<dbReference type="AlphaFoldDB" id="A0A816C377"/>
<protein>
    <submittedName>
        <fullName evidence="1">Uncharacterized protein</fullName>
    </submittedName>
</protein>
<dbReference type="Proteomes" id="UP000663829">
    <property type="component" value="Unassembled WGS sequence"/>
</dbReference>
<sequence>MLVLGQHLKGSRIPCDIPNTVIVDLDFWKDKQNEQTAMDWYELYIKFLSALKSKLTKYITRDKYKSALPQYILGKLKYIRKVC</sequence>
<name>A0A816C377_9BILA</name>
<dbReference type="EMBL" id="CAJNOQ010040062">
    <property type="protein sequence ID" value="CAF1618731.1"/>
    <property type="molecule type" value="Genomic_DNA"/>
</dbReference>
<keyword evidence="3" id="KW-1185">Reference proteome</keyword>
<accession>A0A816C377</accession>
<dbReference type="OrthoDB" id="415822at2759"/>
<evidence type="ECO:0000313" key="3">
    <source>
        <dbReference type="Proteomes" id="UP000663829"/>
    </source>
</evidence>
<organism evidence="1 3">
    <name type="scientific">Didymodactylos carnosus</name>
    <dbReference type="NCBI Taxonomy" id="1234261"/>
    <lineage>
        <taxon>Eukaryota</taxon>
        <taxon>Metazoa</taxon>
        <taxon>Spiralia</taxon>
        <taxon>Gnathifera</taxon>
        <taxon>Rotifera</taxon>
        <taxon>Eurotatoria</taxon>
        <taxon>Bdelloidea</taxon>
        <taxon>Philodinida</taxon>
        <taxon>Philodinidae</taxon>
        <taxon>Didymodactylos</taxon>
    </lineage>
</organism>